<gene>
    <name evidence="1" type="ORF">GRI35_06295</name>
</gene>
<proteinExistence type="predicted"/>
<dbReference type="OrthoDB" id="9974175at2"/>
<accession>A0A844Z4X6</accession>
<dbReference type="RefSeq" id="WP_160613368.1">
    <property type="nucleotide sequence ID" value="NZ_JAUFQM010000001.1"/>
</dbReference>
<organism evidence="1 2">
    <name type="scientific">Pontixanthobacter aestiaquae</name>
    <dbReference type="NCBI Taxonomy" id="1509367"/>
    <lineage>
        <taxon>Bacteria</taxon>
        <taxon>Pseudomonadati</taxon>
        <taxon>Pseudomonadota</taxon>
        <taxon>Alphaproteobacteria</taxon>
        <taxon>Sphingomonadales</taxon>
        <taxon>Erythrobacteraceae</taxon>
        <taxon>Pontixanthobacter</taxon>
    </lineage>
</organism>
<sequence length="48" mass="5374">MTKTVKRPGAETKRWKKPEVVAITPVRQTRGASIILTRGVEMAFYSPS</sequence>
<dbReference type="EMBL" id="WTYZ01000001">
    <property type="protein sequence ID" value="MXO82975.1"/>
    <property type="molecule type" value="Genomic_DNA"/>
</dbReference>
<reference evidence="1 2" key="1">
    <citation type="submission" date="2019-12" db="EMBL/GenBank/DDBJ databases">
        <title>Genomic-based taxomic classification of the family Erythrobacteraceae.</title>
        <authorList>
            <person name="Xu L."/>
        </authorList>
    </citation>
    <scope>NUCLEOTIDE SEQUENCE [LARGE SCALE GENOMIC DNA]</scope>
    <source>
        <strain evidence="1 2">KCTC 42006</strain>
    </source>
</reference>
<name>A0A844Z4X6_9SPHN</name>
<evidence type="ECO:0000313" key="2">
    <source>
        <dbReference type="Proteomes" id="UP000460290"/>
    </source>
</evidence>
<dbReference type="Proteomes" id="UP000460290">
    <property type="component" value="Unassembled WGS sequence"/>
</dbReference>
<evidence type="ECO:0000313" key="1">
    <source>
        <dbReference type="EMBL" id="MXO82975.1"/>
    </source>
</evidence>
<protein>
    <submittedName>
        <fullName evidence="1">Uncharacterized protein</fullName>
    </submittedName>
</protein>
<dbReference type="AlphaFoldDB" id="A0A844Z4X6"/>
<comment type="caution">
    <text evidence="1">The sequence shown here is derived from an EMBL/GenBank/DDBJ whole genome shotgun (WGS) entry which is preliminary data.</text>
</comment>
<keyword evidence="2" id="KW-1185">Reference proteome</keyword>